<dbReference type="GO" id="GO:0005737">
    <property type="term" value="C:cytoplasm"/>
    <property type="evidence" value="ECO:0007669"/>
    <property type="project" value="TreeGrafter"/>
</dbReference>
<comment type="similarity">
    <text evidence="1">Belongs to the cyclophilin-type PPIase family.</text>
</comment>
<dbReference type="AlphaFoldDB" id="A0A671LGT7"/>
<evidence type="ECO:0000313" key="3">
    <source>
        <dbReference type="Ensembl" id="ENSSANP00000019568.1"/>
    </source>
</evidence>
<dbReference type="PROSITE" id="PS50072">
    <property type="entry name" value="CSA_PPIASE_2"/>
    <property type="match status" value="1"/>
</dbReference>
<dbReference type="PRINTS" id="PR00153">
    <property type="entry name" value="CSAPPISMRASE"/>
</dbReference>
<dbReference type="EC" id="5.2.1.8" evidence="1"/>
<evidence type="ECO:0000313" key="4">
    <source>
        <dbReference type="Proteomes" id="UP000472260"/>
    </source>
</evidence>
<dbReference type="SUPFAM" id="SSF50891">
    <property type="entry name" value="Cyclophilin-like"/>
    <property type="match status" value="1"/>
</dbReference>
<comment type="function">
    <text evidence="1">PPIases accelerate the folding of proteins. It catalyzes the cis-trans isomerization of proline imidic peptide bonds in oligopeptides.</text>
</comment>
<evidence type="ECO:0000256" key="1">
    <source>
        <dbReference type="RuleBase" id="RU363019"/>
    </source>
</evidence>
<keyword evidence="4" id="KW-1185">Reference proteome</keyword>
<dbReference type="PANTHER" id="PTHR11071">
    <property type="entry name" value="PEPTIDYL-PROLYL CIS-TRANS ISOMERASE"/>
    <property type="match status" value="1"/>
</dbReference>
<dbReference type="InterPro" id="IPR002130">
    <property type="entry name" value="Cyclophilin-type_PPIase_dom"/>
</dbReference>
<dbReference type="GO" id="GO:0003755">
    <property type="term" value="F:peptidyl-prolyl cis-trans isomerase activity"/>
    <property type="evidence" value="ECO:0007669"/>
    <property type="project" value="UniProtKB-UniRule"/>
</dbReference>
<dbReference type="Ensembl" id="ENSSANT00000020872.1">
    <property type="protein sequence ID" value="ENSSANP00000019568.1"/>
    <property type="gene ID" value="ENSSANG00000010225.1"/>
</dbReference>
<protein>
    <recommendedName>
        <fullName evidence="1">Peptidyl-prolyl cis-trans isomerase</fullName>
        <shortName evidence="1">PPIase</shortName>
        <ecNumber evidence="1">5.2.1.8</ecNumber>
    </recommendedName>
</protein>
<dbReference type="GO" id="GO:0016018">
    <property type="term" value="F:cyclosporin A binding"/>
    <property type="evidence" value="ECO:0007669"/>
    <property type="project" value="TreeGrafter"/>
</dbReference>
<comment type="catalytic activity">
    <reaction evidence="1">
        <text>[protein]-peptidylproline (omega=180) = [protein]-peptidylproline (omega=0)</text>
        <dbReference type="Rhea" id="RHEA:16237"/>
        <dbReference type="Rhea" id="RHEA-COMP:10747"/>
        <dbReference type="Rhea" id="RHEA-COMP:10748"/>
        <dbReference type="ChEBI" id="CHEBI:83833"/>
        <dbReference type="ChEBI" id="CHEBI:83834"/>
        <dbReference type="EC" id="5.2.1.8"/>
    </reaction>
</comment>
<keyword evidence="1" id="KW-0413">Isomerase</keyword>
<dbReference type="GO" id="GO:0006457">
    <property type="term" value="P:protein folding"/>
    <property type="evidence" value="ECO:0007669"/>
    <property type="project" value="TreeGrafter"/>
</dbReference>
<dbReference type="InterPro" id="IPR029000">
    <property type="entry name" value="Cyclophilin-like_dom_sf"/>
</dbReference>
<dbReference type="Proteomes" id="UP000472260">
    <property type="component" value="Unassembled WGS sequence"/>
</dbReference>
<reference evidence="3" key="2">
    <citation type="submission" date="2025-09" db="UniProtKB">
        <authorList>
            <consortium name="Ensembl"/>
        </authorList>
    </citation>
    <scope>IDENTIFICATION</scope>
</reference>
<accession>A0A671LGT7</accession>
<dbReference type="PANTHER" id="PTHR11071:SF561">
    <property type="entry name" value="PEPTIDYL-PROLYL CIS-TRANS ISOMERASE D-RELATED"/>
    <property type="match status" value="1"/>
</dbReference>
<proteinExistence type="inferred from homology"/>
<organism evidence="3 4">
    <name type="scientific">Sinocyclocheilus anshuiensis</name>
    <dbReference type="NCBI Taxonomy" id="1608454"/>
    <lineage>
        <taxon>Eukaryota</taxon>
        <taxon>Metazoa</taxon>
        <taxon>Chordata</taxon>
        <taxon>Craniata</taxon>
        <taxon>Vertebrata</taxon>
        <taxon>Euteleostomi</taxon>
        <taxon>Actinopterygii</taxon>
        <taxon>Neopterygii</taxon>
        <taxon>Teleostei</taxon>
        <taxon>Ostariophysi</taxon>
        <taxon>Cypriniformes</taxon>
        <taxon>Cyprinidae</taxon>
        <taxon>Cyprininae</taxon>
        <taxon>Sinocyclocheilus</taxon>
    </lineage>
</organism>
<dbReference type="Pfam" id="PF00160">
    <property type="entry name" value="Pro_isomerase"/>
    <property type="match status" value="1"/>
</dbReference>
<name>A0A671LGT7_9TELE</name>
<keyword evidence="1" id="KW-0697">Rotamase</keyword>
<evidence type="ECO:0000259" key="2">
    <source>
        <dbReference type="PROSITE" id="PS50072"/>
    </source>
</evidence>
<feature type="domain" description="PPIase cyclophilin-type" evidence="2">
    <location>
        <begin position="18"/>
        <end position="72"/>
    </location>
</feature>
<sequence>QHQPEHRALSRDSNPVVFFDITVDDERAGRVVMELFAHILPRTAENFRALCTGEMGFGYRQSVFHRIIPDFMCATAGGDPAAPQSPWVPALCP</sequence>
<dbReference type="Gene3D" id="2.40.100.10">
    <property type="entry name" value="Cyclophilin-like"/>
    <property type="match status" value="1"/>
</dbReference>
<reference evidence="3" key="1">
    <citation type="submission" date="2025-08" db="UniProtKB">
        <authorList>
            <consortium name="Ensembl"/>
        </authorList>
    </citation>
    <scope>IDENTIFICATION</scope>
</reference>